<dbReference type="Proteomes" id="UP001216150">
    <property type="component" value="Unassembled WGS sequence"/>
</dbReference>
<dbReference type="Pfam" id="PF00248">
    <property type="entry name" value="Aldo_ket_red"/>
    <property type="match status" value="1"/>
</dbReference>
<organism evidence="10 11">
    <name type="scientific">Penicillium hetheringtonii</name>
    <dbReference type="NCBI Taxonomy" id="911720"/>
    <lineage>
        <taxon>Eukaryota</taxon>
        <taxon>Fungi</taxon>
        <taxon>Dikarya</taxon>
        <taxon>Ascomycota</taxon>
        <taxon>Pezizomycotina</taxon>
        <taxon>Eurotiomycetes</taxon>
        <taxon>Eurotiomycetidae</taxon>
        <taxon>Eurotiales</taxon>
        <taxon>Aspergillaceae</taxon>
        <taxon>Penicillium</taxon>
    </lineage>
</organism>
<dbReference type="SUPFAM" id="SSF51430">
    <property type="entry name" value="NAD(P)-linked oxidoreductase"/>
    <property type="match status" value="1"/>
</dbReference>
<feature type="binding site" evidence="7">
    <location>
        <position position="116"/>
    </location>
    <ligand>
        <name>substrate</name>
    </ligand>
</feature>
<proteinExistence type="predicted"/>
<reference evidence="10 11" key="1">
    <citation type="journal article" date="2023" name="IMA Fungus">
        <title>Comparative genomic study of the Penicillium genus elucidates a diverse pangenome and 15 lateral gene transfer events.</title>
        <authorList>
            <person name="Petersen C."/>
            <person name="Sorensen T."/>
            <person name="Nielsen M.R."/>
            <person name="Sondergaard T.E."/>
            <person name="Sorensen J.L."/>
            <person name="Fitzpatrick D.A."/>
            <person name="Frisvad J.C."/>
            <person name="Nielsen K.L."/>
        </authorList>
    </citation>
    <scope>NUCLEOTIDE SEQUENCE [LARGE SCALE GENOMIC DNA]</scope>
    <source>
        <strain evidence="10 11">IBT 29057</strain>
    </source>
</reference>
<comment type="catalytic activity">
    <reaction evidence="5">
        <text>xylitol + NAD(+) = D-xylose + NADH + H(+)</text>
        <dbReference type="Rhea" id="RHEA:27441"/>
        <dbReference type="ChEBI" id="CHEBI:15378"/>
        <dbReference type="ChEBI" id="CHEBI:17151"/>
        <dbReference type="ChEBI" id="CHEBI:53455"/>
        <dbReference type="ChEBI" id="CHEBI:57540"/>
        <dbReference type="ChEBI" id="CHEBI:57945"/>
        <dbReference type="EC" id="1.1.1.307"/>
    </reaction>
</comment>
<evidence type="ECO:0000313" key="10">
    <source>
        <dbReference type="EMBL" id="KAJ5596724.1"/>
    </source>
</evidence>
<evidence type="ECO:0000256" key="1">
    <source>
        <dbReference type="ARBA" id="ARBA00012845"/>
    </source>
</evidence>
<dbReference type="InterPro" id="IPR023210">
    <property type="entry name" value="NADP_OxRdtase_dom"/>
</dbReference>
<evidence type="ECO:0000256" key="6">
    <source>
        <dbReference type="PIRSR" id="PIRSR000097-1"/>
    </source>
</evidence>
<sequence>MSNGKTFTLSNGVKIPGVGFGTFASEGSKGETYTAVTTALKTGYRHLDCAWYYLNEGEVGEGIRDFLKENPSVKREDIFVCTKVWNHLHRYEDVLWSIDDSLKRLGLDYVDMFLVHWPIAAEKNGQGEPKIGPDGKYVILKDLTENPEPTWRAMEKIYEDRKARSIGVSNWTIADLEKMSKFAKVMPHANQIEIHPFLPNEELVQYCFSKNIMPVAYSPLGSQNQVPTTGERVSENKTLNEIAEKGGNTLAQVLIAWGLRRGYVVLPKSSNPKRIESNFKSIELSDADFEAINAVAKGRHFRFVNMKDTFGYDVWPRRPPRTCLRESLRNYKITPTKNQSERMIPKSFEGFLVENV</sequence>
<dbReference type="PIRSF" id="PIRSF000097">
    <property type="entry name" value="AKR"/>
    <property type="match status" value="1"/>
</dbReference>
<dbReference type="InterPro" id="IPR020471">
    <property type="entry name" value="AKR"/>
</dbReference>
<dbReference type="PANTHER" id="PTHR11732">
    <property type="entry name" value="ALDO/KETO REDUCTASE"/>
    <property type="match status" value="1"/>
</dbReference>
<dbReference type="PRINTS" id="PR00069">
    <property type="entry name" value="ALDKETRDTASE"/>
</dbReference>
<evidence type="ECO:0000256" key="4">
    <source>
        <dbReference type="ARBA" id="ARBA00047534"/>
    </source>
</evidence>
<dbReference type="EC" id="1.1.1.307" evidence="1"/>
<evidence type="ECO:0000256" key="5">
    <source>
        <dbReference type="ARBA" id="ARBA00049485"/>
    </source>
</evidence>
<dbReference type="FunFam" id="3.20.20.100:FF:000025">
    <property type="entry name" value="NADP(+)-dependent glycerol dehydrogenase"/>
    <property type="match status" value="1"/>
</dbReference>
<comment type="caution">
    <text evidence="10">The sequence shown here is derived from an EMBL/GenBank/DDBJ whole genome shotgun (WGS) entry which is preliminary data.</text>
</comment>
<dbReference type="CDD" id="cd19122">
    <property type="entry name" value="AKR_AKR3E1"/>
    <property type="match status" value="1"/>
</dbReference>
<dbReference type="InterPro" id="IPR036812">
    <property type="entry name" value="NAD(P)_OxRdtase_dom_sf"/>
</dbReference>
<gene>
    <name evidence="10" type="ORF">N7450_003182</name>
</gene>
<dbReference type="Gene3D" id="3.20.20.100">
    <property type="entry name" value="NADP-dependent oxidoreductase domain"/>
    <property type="match status" value="1"/>
</dbReference>
<keyword evidence="2" id="KW-0560">Oxidoreductase</keyword>
<comment type="catalytic activity">
    <reaction evidence="4">
        <text>xylitol + NADP(+) = D-xylose + NADPH + H(+)</text>
        <dbReference type="Rhea" id="RHEA:27445"/>
        <dbReference type="ChEBI" id="CHEBI:15378"/>
        <dbReference type="ChEBI" id="CHEBI:17151"/>
        <dbReference type="ChEBI" id="CHEBI:53455"/>
        <dbReference type="ChEBI" id="CHEBI:57783"/>
        <dbReference type="ChEBI" id="CHEBI:58349"/>
        <dbReference type="EC" id="1.1.1.307"/>
    </reaction>
</comment>
<dbReference type="EMBL" id="JAQJAC010000002">
    <property type="protein sequence ID" value="KAJ5596724.1"/>
    <property type="molecule type" value="Genomic_DNA"/>
</dbReference>
<dbReference type="PROSITE" id="PS00798">
    <property type="entry name" value="ALDOKETO_REDUCTASE_1"/>
    <property type="match status" value="1"/>
</dbReference>
<evidence type="ECO:0000256" key="7">
    <source>
        <dbReference type="PIRSR" id="PIRSR000097-2"/>
    </source>
</evidence>
<evidence type="ECO:0000256" key="3">
    <source>
        <dbReference type="ARBA" id="ARBA00025065"/>
    </source>
</evidence>
<dbReference type="AlphaFoldDB" id="A0AAD6H031"/>
<evidence type="ECO:0000313" key="11">
    <source>
        <dbReference type="Proteomes" id="UP001216150"/>
    </source>
</evidence>
<keyword evidence="11" id="KW-1185">Reference proteome</keyword>
<protein>
    <recommendedName>
        <fullName evidence="1">D-xylose reductase [NAD(P)H]</fullName>
        <ecNumber evidence="1">1.1.1.307</ecNumber>
    </recommendedName>
</protein>
<dbReference type="InterPro" id="IPR018170">
    <property type="entry name" value="Aldo/ket_reductase_CS"/>
</dbReference>
<dbReference type="GO" id="GO:0016491">
    <property type="term" value="F:oxidoreductase activity"/>
    <property type="evidence" value="ECO:0007669"/>
    <property type="project" value="UniProtKB-KW"/>
</dbReference>
<feature type="active site" description="Proton donor" evidence="6">
    <location>
        <position position="53"/>
    </location>
</feature>
<feature type="domain" description="NADP-dependent oxidoreductase" evidence="9">
    <location>
        <begin position="19"/>
        <end position="296"/>
    </location>
</feature>
<feature type="site" description="Lowers pKa of active site Tyr" evidence="8">
    <location>
        <position position="83"/>
    </location>
</feature>
<accession>A0AAD6H031</accession>
<comment type="function">
    <text evidence="3">Catalyzes the initial reaction in the xylose utilization pathway by reducing D-xylose into xylitol. Xylose is a major component of hemicelluloses such as xylan. Most fungi utilize D-xylose via three enzymatic reactions, xylose reductase (XR), xylitol dehydrogenase (XDH), and xylulokinase, to form xylulose 5-phosphate, which enters pentose phosphate pathway.</text>
</comment>
<evidence type="ECO:0000256" key="2">
    <source>
        <dbReference type="ARBA" id="ARBA00023002"/>
    </source>
</evidence>
<name>A0AAD6H031_9EURO</name>
<evidence type="ECO:0000259" key="9">
    <source>
        <dbReference type="Pfam" id="PF00248"/>
    </source>
</evidence>
<evidence type="ECO:0000256" key="8">
    <source>
        <dbReference type="PIRSR" id="PIRSR000097-3"/>
    </source>
</evidence>